<dbReference type="EMBL" id="JAGRRH010000064">
    <property type="protein sequence ID" value="KAG7338146.1"/>
    <property type="molecule type" value="Genomic_DNA"/>
</dbReference>
<organism evidence="2 4">
    <name type="scientific">Nitzschia inconspicua</name>
    <dbReference type="NCBI Taxonomy" id="303405"/>
    <lineage>
        <taxon>Eukaryota</taxon>
        <taxon>Sar</taxon>
        <taxon>Stramenopiles</taxon>
        <taxon>Ochrophyta</taxon>
        <taxon>Bacillariophyta</taxon>
        <taxon>Bacillariophyceae</taxon>
        <taxon>Bacillariophycidae</taxon>
        <taxon>Bacillariales</taxon>
        <taxon>Bacillariaceae</taxon>
        <taxon>Nitzschia</taxon>
    </lineage>
</organism>
<reference evidence="2" key="2">
    <citation type="submission" date="2021-04" db="EMBL/GenBank/DDBJ databases">
        <authorList>
            <person name="Podell S."/>
        </authorList>
    </citation>
    <scope>NUCLEOTIDE SEQUENCE</scope>
    <source>
        <strain evidence="2">Hildebrandi</strain>
    </source>
</reference>
<dbReference type="EMBL" id="JAGRRH010000002">
    <property type="protein sequence ID" value="KAG7373647.1"/>
    <property type="molecule type" value="Genomic_DNA"/>
</dbReference>
<keyword evidence="1" id="KW-0812">Transmembrane</keyword>
<keyword evidence="1" id="KW-1133">Transmembrane helix</keyword>
<name>A0A9K3K7W2_9STRA</name>
<proteinExistence type="predicted"/>
<evidence type="ECO:0000313" key="2">
    <source>
        <dbReference type="EMBL" id="KAG7338146.1"/>
    </source>
</evidence>
<evidence type="ECO:0000313" key="3">
    <source>
        <dbReference type="EMBL" id="KAG7373647.1"/>
    </source>
</evidence>
<evidence type="ECO:0000256" key="1">
    <source>
        <dbReference type="SAM" id="Phobius"/>
    </source>
</evidence>
<accession>A0A9K3K7W2</accession>
<dbReference type="Proteomes" id="UP000693970">
    <property type="component" value="Unassembled WGS sequence"/>
</dbReference>
<sequence length="331" mass="36161">MSNNDLKIEYTKAGTCLEDITEKFVKCALSPVHCPDGMTFRSSRWILSQTDQHPAKVCLTQQSLQAVSIGQCQSSFDENICASTASNCKMPNRFEGEVSLCNVAADNHANTGHPETIYGLCETYSDVDTKPPFCAWSKSDCPQDEVDDTREDHEDFFTYYWSQSLNNWARHKLDCTCDMVHVGACMDSSQGQMYCAVDATVCEQDMEYVSVVPLRDDHKVTCFLCDDLISAPRTPSPTTTAHYNILQAQNAESTSGNDSNGLNRAALGGIIGGSIVVVLVVVILIVKSTVKKNRAAKRAQKAVEQESEDAASETSGVPSVELATVESKVVL</sequence>
<reference evidence="2" key="1">
    <citation type="journal article" date="2021" name="Sci. Rep.">
        <title>Diploid genomic architecture of Nitzschia inconspicua, an elite biomass production diatom.</title>
        <authorList>
            <person name="Oliver A."/>
            <person name="Podell S."/>
            <person name="Pinowska A."/>
            <person name="Traller J.C."/>
            <person name="Smith S.R."/>
            <person name="McClure R."/>
            <person name="Beliaev A."/>
            <person name="Bohutskyi P."/>
            <person name="Hill E.A."/>
            <person name="Rabines A."/>
            <person name="Zheng H."/>
            <person name="Allen L.Z."/>
            <person name="Kuo A."/>
            <person name="Grigoriev I.V."/>
            <person name="Allen A.E."/>
            <person name="Hazlebeck D."/>
            <person name="Allen E.E."/>
        </authorList>
    </citation>
    <scope>NUCLEOTIDE SEQUENCE</scope>
    <source>
        <strain evidence="2">Hildebrandi</strain>
    </source>
</reference>
<gene>
    <name evidence="2" type="ORF">IV203_022844</name>
    <name evidence="3" type="ORF">IV203_034371</name>
</gene>
<protein>
    <submittedName>
        <fullName evidence="2">Uncharacterized protein</fullName>
    </submittedName>
</protein>
<keyword evidence="1" id="KW-0472">Membrane</keyword>
<evidence type="ECO:0000313" key="4">
    <source>
        <dbReference type="Proteomes" id="UP000693970"/>
    </source>
</evidence>
<comment type="caution">
    <text evidence="2">The sequence shown here is derived from an EMBL/GenBank/DDBJ whole genome shotgun (WGS) entry which is preliminary data.</text>
</comment>
<feature type="transmembrane region" description="Helical" evidence="1">
    <location>
        <begin position="265"/>
        <end position="286"/>
    </location>
</feature>
<keyword evidence="4" id="KW-1185">Reference proteome</keyword>
<dbReference type="AlphaFoldDB" id="A0A9K3K7W2"/>